<evidence type="ECO:0000256" key="5">
    <source>
        <dbReference type="ARBA" id="ARBA00022840"/>
    </source>
</evidence>
<keyword evidence="3" id="KW-0378">Hydrolase</keyword>
<dbReference type="SUPFAM" id="SSF52540">
    <property type="entry name" value="P-loop containing nucleoside triphosphate hydrolases"/>
    <property type="match status" value="1"/>
</dbReference>
<dbReference type="PANTHER" id="PTHR45685:SF1">
    <property type="entry name" value="HELICASE SRCAP"/>
    <property type="match status" value="1"/>
</dbReference>
<evidence type="ECO:0000313" key="9">
    <source>
        <dbReference type="Proteomes" id="UP000324800"/>
    </source>
</evidence>
<evidence type="ECO:0000256" key="3">
    <source>
        <dbReference type="ARBA" id="ARBA00022801"/>
    </source>
</evidence>
<dbReference type="InterPro" id="IPR027417">
    <property type="entry name" value="P-loop_NTPase"/>
</dbReference>
<dbReference type="GO" id="GO:0016887">
    <property type="term" value="F:ATP hydrolysis activity"/>
    <property type="evidence" value="ECO:0007669"/>
    <property type="project" value="TreeGrafter"/>
</dbReference>
<feature type="domain" description="Helicase C-terminal" evidence="7">
    <location>
        <begin position="1"/>
        <end position="130"/>
    </location>
</feature>
<evidence type="ECO:0000256" key="1">
    <source>
        <dbReference type="ARBA" id="ARBA00004123"/>
    </source>
</evidence>
<organism evidence="8 9">
    <name type="scientific">Streblomastix strix</name>
    <dbReference type="NCBI Taxonomy" id="222440"/>
    <lineage>
        <taxon>Eukaryota</taxon>
        <taxon>Metamonada</taxon>
        <taxon>Preaxostyla</taxon>
        <taxon>Oxymonadida</taxon>
        <taxon>Streblomastigidae</taxon>
        <taxon>Streblomastix</taxon>
    </lineage>
</organism>
<evidence type="ECO:0000313" key="8">
    <source>
        <dbReference type="EMBL" id="KAA6366058.1"/>
    </source>
</evidence>
<sequence>MSKMLDILELFCSGYGFTYLRLDGGTPIDKRQPLMEKFNTTPRIFLFLLSTRSGGIGVNLTGADTVIFYDSDWNPAMDAQAEDRAHRIGQTREVHVYRLVSESTVEENILRRARWKRKLEKVVTRDGNFTHTGLLQRSDVCGFLGIDEKGRGMQQSISAGMKQNNEYEMQTHSGLMIKDFDNDAHEQENYINSDTRNKNNNIRNIDQQYHKQNYQQISSNYDETDKLKIIPIEELEDQSSDLIIPQVSQLSSSSNKQINSIHLSGKESDQMGSDVEQALLLAEDEDDRKAMARVERELNEDEFAFQAEFDEKIIEINPTPSPTPRKQTLEIDEQEEDDDDEENIQEDKLTDFDQLINELPPLQKYAVHFLLSQLI</sequence>
<dbReference type="GO" id="GO:0000812">
    <property type="term" value="C:Swr1 complex"/>
    <property type="evidence" value="ECO:0007669"/>
    <property type="project" value="TreeGrafter"/>
</dbReference>
<comment type="caution">
    <text evidence="8">The sequence shown here is derived from an EMBL/GenBank/DDBJ whole genome shotgun (WGS) entry which is preliminary data.</text>
</comment>
<reference evidence="8 9" key="1">
    <citation type="submission" date="2019-03" db="EMBL/GenBank/DDBJ databases">
        <title>Single cell metagenomics reveals metabolic interactions within the superorganism composed of flagellate Streblomastix strix and complex community of Bacteroidetes bacteria on its surface.</title>
        <authorList>
            <person name="Treitli S.C."/>
            <person name="Kolisko M."/>
            <person name="Husnik F."/>
            <person name="Keeling P."/>
            <person name="Hampl V."/>
        </authorList>
    </citation>
    <scope>NUCLEOTIDE SEQUENCE [LARGE SCALE GENOMIC DNA]</scope>
    <source>
        <strain evidence="8">ST1C</strain>
    </source>
</reference>
<dbReference type="InterPro" id="IPR050520">
    <property type="entry name" value="INO80/SWR1_helicase"/>
</dbReference>
<evidence type="ECO:0000256" key="4">
    <source>
        <dbReference type="ARBA" id="ARBA00022806"/>
    </source>
</evidence>
<dbReference type="Pfam" id="PF00271">
    <property type="entry name" value="Helicase_C"/>
    <property type="match status" value="1"/>
</dbReference>
<dbReference type="GO" id="GO:0006338">
    <property type="term" value="P:chromatin remodeling"/>
    <property type="evidence" value="ECO:0007669"/>
    <property type="project" value="TreeGrafter"/>
</dbReference>
<dbReference type="PANTHER" id="PTHR45685">
    <property type="entry name" value="HELICASE SRCAP-RELATED"/>
    <property type="match status" value="1"/>
</dbReference>
<evidence type="ECO:0000256" key="2">
    <source>
        <dbReference type="ARBA" id="ARBA00022741"/>
    </source>
</evidence>
<keyword evidence="4 8" id="KW-0347">Helicase</keyword>
<dbReference type="CDD" id="cd18793">
    <property type="entry name" value="SF2_C_SNF"/>
    <property type="match status" value="1"/>
</dbReference>
<evidence type="ECO:0000256" key="6">
    <source>
        <dbReference type="SAM" id="MobiDB-lite"/>
    </source>
</evidence>
<dbReference type="InterPro" id="IPR001650">
    <property type="entry name" value="Helicase_C-like"/>
</dbReference>
<gene>
    <name evidence="8" type="ORF">EZS28_038415</name>
</gene>
<dbReference type="EMBL" id="SNRW01019781">
    <property type="protein sequence ID" value="KAA6366058.1"/>
    <property type="molecule type" value="Genomic_DNA"/>
</dbReference>
<keyword evidence="5" id="KW-0067">ATP-binding</keyword>
<feature type="compositionally biased region" description="Acidic residues" evidence="6">
    <location>
        <begin position="330"/>
        <end position="344"/>
    </location>
</feature>
<dbReference type="SMART" id="SM00490">
    <property type="entry name" value="HELICc"/>
    <property type="match status" value="1"/>
</dbReference>
<dbReference type="InterPro" id="IPR049730">
    <property type="entry name" value="SNF2/RAD54-like_C"/>
</dbReference>
<proteinExistence type="predicted"/>
<dbReference type="GO" id="GO:0004386">
    <property type="term" value="F:helicase activity"/>
    <property type="evidence" value="ECO:0007669"/>
    <property type="project" value="UniProtKB-KW"/>
</dbReference>
<comment type="subcellular location">
    <subcellularLocation>
        <location evidence="1">Nucleus</location>
    </subcellularLocation>
</comment>
<dbReference type="GO" id="GO:0042393">
    <property type="term" value="F:histone binding"/>
    <property type="evidence" value="ECO:0007669"/>
    <property type="project" value="TreeGrafter"/>
</dbReference>
<feature type="region of interest" description="Disordered" evidence="6">
    <location>
        <begin position="316"/>
        <end position="345"/>
    </location>
</feature>
<accession>A0A5J4U6V9</accession>
<dbReference type="AlphaFoldDB" id="A0A5J4U6V9"/>
<evidence type="ECO:0000259" key="7">
    <source>
        <dbReference type="PROSITE" id="PS51194"/>
    </source>
</evidence>
<dbReference type="PROSITE" id="PS51194">
    <property type="entry name" value="HELICASE_CTER"/>
    <property type="match status" value="1"/>
</dbReference>
<keyword evidence="2" id="KW-0547">Nucleotide-binding</keyword>
<dbReference type="Gene3D" id="3.40.50.300">
    <property type="entry name" value="P-loop containing nucleotide triphosphate hydrolases"/>
    <property type="match status" value="1"/>
</dbReference>
<name>A0A5J4U6V9_9EUKA</name>
<dbReference type="GO" id="GO:0003677">
    <property type="term" value="F:DNA binding"/>
    <property type="evidence" value="ECO:0007669"/>
    <property type="project" value="UniProtKB-KW"/>
</dbReference>
<protein>
    <submittedName>
        <fullName evidence="8">Putative Helicase</fullName>
    </submittedName>
</protein>
<dbReference type="GO" id="GO:0005524">
    <property type="term" value="F:ATP binding"/>
    <property type="evidence" value="ECO:0007669"/>
    <property type="project" value="UniProtKB-KW"/>
</dbReference>
<dbReference type="OrthoDB" id="448448at2759"/>
<dbReference type="Proteomes" id="UP000324800">
    <property type="component" value="Unassembled WGS sequence"/>
</dbReference>